<organism evidence="5 6">
    <name type="scientific">Oceanithermus desulfurans NBRC 100063</name>
    <dbReference type="NCBI Taxonomy" id="1227550"/>
    <lineage>
        <taxon>Bacteria</taxon>
        <taxon>Thermotogati</taxon>
        <taxon>Deinococcota</taxon>
        <taxon>Deinococci</taxon>
        <taxon>Thermales</taxon>
        <taxon>Thermaceae</taxon>
        <taxon>Oceanithermus</taxon>
    </lineage>
</organism>
<dbReference type="InterPro" id="IPR046469">
    <property type="entry name" value="SAM_HAT_N"/>
</dbReference>
<evidence type="ECO:0000313" key="5">
    <source>
        <dbReference type="EMBL" id="GEM89103.1"/>
    </source>
</evidence>
<dbReference type="Gene3D" id="2.40.30.90">
    <property type="entry name" value="Bacterial fluorinating enzyme like"/>
    <property type="match status" value="1"/>
</dbReference>
<dbReference type="InterPro" id="IPR023228">
    <property type="entry name" value="SAM_OH_AdoTrfase_N_sf"/>
</dbReference>
<dbReference type="Pfam" id="PF20257">
    <property type="entry name" value="SAM_HAT_C"/>
    <property type="match status" value="1"/>
</dbReference>
<protein>
    <recommendedName>
        <fullName evidence="7">Adenosyl-chloride synthase</fullName>
    </recommendedName>
</protein>
<dbReference type="Gene3D" id="3.40.50.10790">
    <property type="entry name" value="S-adenosyl-l-methionine hydroxide adenosyltransferase, N-terminal"/>
    <property type="match status" value="1"/>
</dbReference>
<evidence type="ECO:0008006" key="7">
    <source>
        <dbReference type="Google" id="ProtNLM"/>
    </source>
</evidence>
<sequence length="260" mass="27764">MTVYFLSDFGSADVYAGVVRAVLARRAPGARLVDLAHDLPPGDLRHAALQLYAAVPHLAEGGVVLAVVDPGVGSERRALAVRGERLWYVLPDNGLLTLAAELDPPREVWTLEPTRYTDGPVSPTFHGRDVFAPAAAHLALGLPPAALGPRLDVEELVRLPLATVAGREGEVIAFDRFGNAISNLRPQEPPEAVHLAGRRIPFRATFADVPEGEAVAYLGSSGLVEVAIRNGSLRERLKLFEGAAVSLHGPEEEPPPLELD</sequence>
<dbReference type="InterPro" id="IPR023227">
    <property type="entry name" value="SAM_OH_AdoTrfase_C_sf"/>
</dbReference>
<dbReference type="OrthoDB" id="9792195at2"/>
<dbReference type="Pfam" id="PF01887">
    <property type="entry name" value="SAM_HAT_N"/>
    <property type="match status" value="1"/>
</dbReference>
<dbReference type="PANTHER" id="PTHR35092:SF1">
    <property type="entry name" value="CHLORINASE MJ1651"/>
    <property type="match status" value="1"/>
</dbReference>
<comment type="similarity">
    <text evidence="2">Belongs to the SAM hydrolase / SAM-dependent halogenase family.</text>
</comment>
<comment type="caution">
    <text evidence="5">The sequence shown here is derived from an EMBL/GenBank/DDBJ whole genome shotgun (WGS) entry which is preliminary data.</text>
</comment>
<dbReference type="SUPFAM" id="SSF101852">
    <property type="entry name" value="Bacterial fluorinating enzyme, C-terminal domain"/>
    <property type="match status" value="1"/>
</dbReference>
<evidence type="ECO:0000259" key="3">
    <source>
        <dbReference type="Pfam" id="PF01887"/>
    </source>
</evidence>
<dbReference type="InterPro" id="IPR046470">
    <property type="entry name" value="SAM_HAT_C"/>
</dbReference>
<dbReference type="RefSeq" id="WP_147145566.1">
    <property type="nucleotide sequence ID" value="NZ_BJXN01000003.1"/>
</dbReference>
<reference evidence="5 6" key="1">
    <citation type="submission" date="2019-07" db="EMBL/GenBank/DDBJ databases">
        <title>Whole genome shotgun sequence of Oceanithermus desulfurans NBRC 100063.</title>
        <authorList>
            <person name="Hosoyama A."/>
            <person name="Uohara A."/>
            <person name="Ohji S."/>
            <person name="Ichikawa N."/>
        </authorList>
    </citation>
    <scope>NUCLEOTIDE SEQUENCE [LARGE SCALE GENOMIC DNA]</scope>
    <source>
        <strain evidence="5 6">NBRC 100063</strain>
    </source>
</reference>
<dbReference type="InterPro" id="IPR002747">
    <property type="entry name" value="SAM_OH_AdoTrfase"/>
</dbReference>
<evidence type="ECO:0000313" key="6">
    <source>
        <dbReference type="Proteomes" id="UP000321827"/>
    </source>
</evidence>
<evidence type="ECO:0000256" key="1">
    <source>
        <dbReference type="ARBA" id="ARBA00022691"/>
    </source>
</evidence>
<dbReference type="SUPFAM" id="SSF102522">
    <property type="entry name" value="Bacterial fluorinating enzyme, N-terminal domain"/>
    <property type="match status" value="1"/>
</dbReference>
<keyword evidence="1" id="KW-0949">S-adenosyl-L-methionine</keyword>
<dbReference type="PANTHER" id="PTHR35092">
    <property type="entry name" value="CHLORINASE MJ1651"/>
    <property type="match status" value="1"/>
</dbReference>
<dbReference type="Proteomes" id="UP000321827">
    <property type="component" value="Unassembled WGS sequence"/>
</dbReference>
<dbReference type="EMBL" id="BJXN01000003">
    <property type="protein sequence ID" value="GEM89103.1"/>
    <property type="molecule type" value="Genomic_DNA"/>
</dbReference>
<name>A0A511RHI0_9DEIN</name>
<feature type="domain" description="S-adenosyl-l-methionine hydroxide adenosyltransferase C-terminal" evidence="4">
    <location>
        <begin position="169"/>
        <end position="245"/>
    </location>
</feature>
<evidence type="ECO:0000259" key="4">
    <source>
        <dbReference type="Pfam" id="PF20257"/>
    </source>
</evidence>
<accession>A0A511RHI0</accession>
<evidence type="ECO:0000256" key="2">
    <source>
        <dbReference type="ARBA" id="ARBA00024035"/>
    </source>
</evidence>
<dbReference type="AlphaFoldDB" id="A0A511RHI0"/>
<proteinExistence type="inferred from homology"/>
<gene>
    <name evidence="5" type="ORF">ODE01S_05370</name>
</gene>
<dbReference type="PIRSF" id="PIRSF006779">
    <property type="entry name" value="UCP006779"/>
    <property type="match status" value="1"/>
</dbReference>
<feature type="domain" description="S-adenosyl-l-methionine hydroxide adenosyltransferase N-terminal" evidence="3">
    <location>
        <begin position="3"/>
        <end position="148"/>
    </location>
</feature>